<dbReference type="PROSITE" id="PS00136">
    <property type="entry name" value="SUBTILASE_ASP"/>
    <property type="match status" value="1"/>
</dbReference>
<dbReference type="InterPro" id="IPR023827">
    <property type="entry name" value="Peptidase_S8_Asp-AS"/>
</dbReference>
<dbReference type="CDD" id="cd00306">
    <property type="entry name" value="Peptidases_S8_S53"/>
    <property type="match status" value="1"/>
</dbReference>
<dbReference type="GO" id="GO:0006508">
    <property type="term" value="P:proteolysis"/>
    <property type="evidence" value="ECO:0007669"/>
    <property type="project" value="InterPro"/>
</dbReference>
<dbReference type="SUPFAM" id="SSF52743">
    <property type="entry name" value="Subtilisin-like"/>
    <property type="match status" value="1"/>
</dbReference>
<reference evidence="4 5" key="1">
    <citation type="submission" date="2019-10" db="EMBL/GenBank/DDBJ databases">
        <authorList>
            <person name="Palmer J.M."/>
        </authorList>
    </citation>
    <scope>NUCLEOTIDE SEQUENCE [LARGE SCALE GENOMIC DNA]</scope>
    <source>
        <strain evidence="4 5">TWF694</strain>
    </source>
</reference>
<evidence type="ECO:0000256" key="1">
    <source>
        <dbReference type="ARBA" id="ARBA00022801"/>
    </source>
</evidence>
<dbReference type="EMBL" id="JAVHJO010000003">
    <property type="protein sequence ID" value="KAK6541987.1"/>
    <property type="molecule type" value="Genomic_DNA"/>
</dbReference>
<keyword evidence="1" id="KW-0378">Hydrolase</keyword>
<evidence type="ECO:0008006" key="6">
    <source>
        <dbReference type="Google" id="ProtNLM"/>
    </source>
</evidence>
<feature type="compositionally biased region" description="Basic and acidic residues" evidence="2">
    <location>
        <begin position="159"/>
        <end position="174"/>
    </location>
</feature>
<feature type="region of interest" description="Disordered" evidence="2">
    <location>
        <begin position="151"/>
        <end position="185"/>
    </location>
</feature>
<evidence type="ECO:0000256" key="2">
    <source>
        <dbReference type="SAM" id="MobiDB-lite"/>
    </source>
</evidence>
<organism evidence="4 5">
    <name type="scientific">Orbilia ellipsospora</name>
    <dbReference type="NCBI Taxonomy" id="2528407"/>
    <lineage>
        <taxon>Eukaryota</taxon>
        <taxon>Fungi</taxon>
        <taxon>Dikarya</taxon>
        <taxon>Ascomycota</taxon>
        <taxon>Pezizomycotina</taxon>
        <taxon>Orbiliomycetes</taxon>
        <taxon>Orbiliales</taxon>
        <taxon>Orbiliaceae</taxon>
        <taxon>Orbilia</taxon>
    </lineage>
</organism>
<evidence type="ECO:0000256" key="3">
    <source>
        <dbReference type="SAM" id="SignalP"/>
    </source>
</evidence>
<evidence type="ECO:0000313" key="5">
    <source>
        <dbReference type="Proteomes" id="UP001365542"/>
    </source>
</evidence>
<comment type="caution">
    <text evidence="4">The sequence shown here is derived from an EMBL/GenBank/DDBJ whole genome shotgun (WGS) entry which is preliminary data.</text>
</comment>
<dbReference type="GO" id="GO:0004252">
    <property type="term" value="F:serine-type endopeptidase activity"/>
    <property type="evidence" value="ECO:0007669"/>
    <property type="project" value="InterPro"/>
</dbReference>
<sequence length="700" mass="78478">MRLLKFIHIFWYFFSNCLALPADSDSGLGRIGYLGSTAKAENFDDDQMIIFAVFLKKDYWRDSKKIGEIETIFRNVIEPNNPAPSDIWAAQYKAVGTPFILIRGKYQLLAYFMLAESQADPSKVVQYLSTWNALETGLDLLQRIEKYDQTKYPSISPGNDKRKRDLDKTRKPELDATTSESQVNIEDQDFQKRAIELWNQPLTPDIKFYSKPPDVAPEDYHNVYYEASQGENINIFVLDTGFADHADQLVTLKHAFQNGQIKGWLLPGGPLATAEHRENRKVAKEWVYHGTLVISKIIDEGVGFARKANIWVGGGYDSADNDFEIFILDLLFQTLEKIDEETEKDPGFKAIINLSTIIGIHRVGDVLSEYPTSVLTEKEREYIEVLSELLDIVLDSLGKRENVIIVTGSGNGWRGRPIDGRADFPAKRGGTIDNLVVVGSGDALGNLVSWSKADFIKVYGLSEGVVVPDFEEGPNGEQIPVEPPQNSLDEGISYGKTLATFSFSYLKLAMLSIPIFLKLKCYVHLANFLCHYNARGNQANPVICSILANHLSANPSWSTKQAIDKLYSDAYWRGGDDEDIKLAWTGASEPPDDFDDMDCDDETDDSDDFDSDPMDIGKRALKHYNEMHRRDICSQARKNNSQSENFTITGGPYLATKTLLLLVTHQTILQTTLKTVTATKTALITKETEITHTVAVSKAI</sequence>
<evidence type="ECO:0000313" key="4">
    <source>
        <dbReference type="EMBL" id="KAK6541987.1"/>
    </source>
</evidence>
<feature type="region of interest" description="Disordered" evidence="2">
    <location>
        <begin position="587"/>
        <end position="612"/>
    </location>
</feature>
<keyword evidence="5" id="KW-1185">Reference proteome</keyword>
<accession>A0AAV9XM14</accession>
<proteinExistence type="predicted"/>
<keyword evidence="3" id="KW-0732">Signal</keyword>
<feature type="chain" id="PRO_5043979140" description="Peptidase S8/S53 domain-containing protein" evidence="3">
    <location>
        <begin position="20"/>
        <end position="700"/>
    </location>
</feature>
<dbReference type="InterPro" id="IPR036852">
    <property type="entry name" value="Peptidase_S8/S53_dom_sf"/>
</dbReference>
<feature type="compositionally biased region" description="Polar residues" evidence="2">
    <location>
        <begin position="176"/>
        <end position="185"/>
    </location>
</feature>
<dbReference type="Proteomes" id="UP001365542">
    <property type="component" value="Unassembled WGS sequence"/>
</dbReference>
<protein>
    <recommendedName>
        <fullName evidence="6">Peptidase S8/S53 domain-containing protein</fullName>
    </recommendedName>
</protein>
<dbReference type="AlphaFoldDB" id="A0AAV9XM14"/>
<name>A0AAV9XM14_9PEZI</name>
<dbReference type="Gene3D" id="3.40.50.200">
    <property type="entry name" value="Peptidase S8/S53 domain"/>
    <property type="match status" value="1"/>
</dbReference>
<feature type="signal peptide" evidence="3">
    <location>
        <begin position="1"/>
        <end position="19"/>
    </location>
</feature>
<gene>
    <name evidence="4" type="ORF">TWF694_007760</name>
</gene>
<feature type="compositionally biased region" description="Acidic residues" evidence="2">
    <location>
        <begin position="590"/>
        <end position="612"/>
    </location>
</feature>